<dbReference type="Proteomes" id="UP000238565">
    <property type="component" value="Unassembled WGS sequence"/>
</dbReference>
<dbReference type="SMART" id="SM00710">
    <property type="entry name" value="PbH1"/>
    <property type="match status" value="8"/>
</dbReference>
<comment type="pathway">
    <text evidence="1">Protein modification; protein ubiquitination.</text>
</comment>
<dbReference type="Gene3D" id="2.160.20.10">
    <property type="entry name" value="Single-stranded right-handed beta-helix, Pectin lyase-like"/>
    <property type="match status" value="2"/>
</dbReference>
<dbReference type="InterPro" id="IPR006626">
    <property type="entry name" value="PbH1"/>
</dbReference>
<keyword evidence="4" id="KW-0732">Signal</keyword>
<evidence type="ECO:0000256" key="1">
    <source>
        <dbReference type="ARBA" id="ARBA00004906"/>
    </source>
</evidence>
<reference evidence="6 7" key="1">
    <citation type="submission" date="2018-02" db="EMBL/GenBank/DDBJ databases">
        <title>Draft genome sequence of bacterial isolates from marine environment.</title>
        <authorList>
            <person name="Singh S.K."/>
            <person name="Hill R."/>
            <person name="Major S."/>
            <person name="Cai H."/>
            <person name="Li Y."/>
        </authorList>
    </citation>
    <scope>NUCLEOTIDE SEQUENCE [LARGE SCALE GENOMIC DNA]</scope>
    <source>
        <strain evidence="6 7">IMET F</strain>
    </source>
</reference>
<dbReference type="InterPro" id="IPR012334">
    <property type="entry name" value="Pectin_lyas_fold"/>
</dbReference>
<dbReference type="PANTHER" id="PTHR22990:SF15">
    <property type="entry name" value="F-BOX ONLY PROTEIN 10"/>
    <property type="match status" value="1"/>
</dbReference>
<evidence type="ECO:0000256" key="2">
    <source>
        <dbReference type="ARBA" id="ARBA00022737"/>
    </source>
</evidence>
<dbReference type="AlphaFoldDB" id="A0A2S7I5P2"/>
<keyword evidence="2" id="KW-0677">Repeat</keyword>
<sequence length="417" mass="47769">MKNLSKILSFFFLLNFVYHSAKTLIVGKNQAYKTINSALAQAQNGDTILVQKGHYKEGNINIQKSIALIGIDRPVLDGQMKYEIVSLRANKILLQGFKIINSGEDEVKNIGAVRLYDSQFSTIKNNIFENNYFGITIQRGYQCLIQNNKIITNRGKSQELIGDGVHVWSSAEIWIKNNYISGHKDGIYLEKANNTFVFRNISEKNKRYGLHFMFAHNNVYTGNIFKNNDAGVAVMYSRNVGMYKNKFLDNWGDGVYGLLLKDLTFSKIKNNIFNNNTAAIFMDGSSKVDLYNNQFSNNGWGIKLNANCMENRLMNNNFENNTFDVSTSGSLVMNIFKNNHWDKYEGYDLDKDQIGDVPFHPLSLYSVLSEQNPMIMLLYRAFFVEILDRSERLIPSLTPENFVDEKPEMKPNKVMEL</sequence>
<evidence type="ECO:0000313" key="6">
    <source>
        <dbReference type="EMBL" id="PPZ91886.1"/>
    </source>
</evidence>
<dbReference type="InterPro" id="IPR051550">
    <property type="entry name" value="SCF-Subunits/Alg-Epimerases"/>
</dbReference>
<dbReference type="NCBIfam" id="TIGR03804">
    <property type="entry name" value="para_beta_helix"/>
    <property type="match status" value="4"/>
</dbReference>
<comment type="caution">
    <text evidence="6">The sequence shown here is derived from an EMBL/GenBank/DDBJ whole genome shotgun (WGS) entry which is preliminary data.</text>
</comment>
<dbReference type="NCBIfam" id="TIGR04247">
    <property type="entry name" value="NosD_copper_fam"/>
    <property type="match status" value="1"/>
</dbReference>
<dbReference type="Pfam" id="PF05048">
    <property type="entry name" value="NosD"/>
    <property type="match status" value="1"/>
</dbReference>
<dbReference type="InterPro" id="IPR007742">
    <property type="entry name" value="NosD_dom"/>
</dbReference>
<dbReference type="SUPFAM" id="SSF51126">
    <property type="entry name" value="Pectin lyase-like"/>
    <property type="match status" value="1"/>
</dbReference>
<evidence type="ECO:0000256" key="3">
    <source>
        <dbReference type="ARBA" id="ARBA00022786"/>
    </source>
</evidence>
<protein>
    <submittedName>
        <fullName evidence="6">Nitrous oxide reductase family maturation protein NosD</fullName>
    </submittedName>
</protein>
<feature type="signal peptide" evidence="4">
    <location>
        <begin position="1"/>
        <end position="21"/>
    </location>
</feature>
<evidence type="ECO:0000259" key="5">
    <source>
        <dbReference type="Pfam" id="PF05048"/>
    </source>
</evidence>
<accession>A0A2S7I5P2</accession>
<organism evidence="6 7">
    <name type="scientific">Cloacibacterium normanense</name>
    <dbReference type="NCBI Taxonomy" id="237258"/>
    <lineage>
        <taxon>Bacteria</taxon>
        <taxon>Pseudomonadati</taxon>
        <taxon>Bacteroidota</taxon>
        <taxon>Flavobacteriia</taxon>
        <taxon>Flavobacteriales</taxon>
        <taxon>Weeksellaceae</taxon>
    </lineage>
</organism>
<dbReference type="InterPro" id="IPR026464">
    <property type="entry name" value="NosD_copper_fam"/>
</dbReference>
<proteinExistence type="predicted"/>
<dbReference type="InterPro" id="IPR022441">
    <property type="entry name" value="Para_beta_helix_rpt-2"/>
</dbReference>
<feature type="chain" id="PRO_5015630384" evidence="4">
    <location>
        <begin position="22"/>
        <end position="417"/>
    </location>
</feature>
<dbReference type="PANTHER" id="PTHR22990">
    <property type="entry name" value="F-BOX ONLY PROTEIN"/>
    <property type="match status" value="1"/>
</dbReference>
<dbReference type="EMBL" id="PTPZ01000003">
    <property type="protein sequence ID" value="PPZ91886.1"/>
    <property type="molecule type" value="Genomic_DNA"/>
</dbReference>
<dbReference type="InterPro" id="IPR011050">
    <property type="entry name" value="Pectin_lyase_fold/virulence"/>
</dbReference>
<keyword evidence="3" id="KW-0833">Ubl conjugation pathway</keyword>
<evidence type="ECO:0000256" key="4">
    <source>
        <dbReference type="SAM" id="SignalP"/>
    </source>
</evidence>
<name>A0A2S7I5P2_9FLAO</name>
<evidence type="ECO:0000313" key="7">
    <source>
        <dbReference type="Proteomes" id="UP000238565"/>
    </source>
</evidence>
<gene>
    <name evidence="6" type="ORF">C3729_07465</name>
</gene>
<feature type="domain" description="Periplasmic copper-binding protein NosD beta helix" evidence="5">
    <location>
        <begin position="148"/>
        <end position="345"/>
    </location>
</feature>
<dbReference type="GO" id="GO:0006511">
    <property type="term" value="P:ubiquitin-dependent protein catabolic process"/>
    <property type="evidence" value="ECO:0007669"/>
    <property type="project" value="TreeGrafter"/>
</dbReference>